<reference evidence="3" key="1">
    <citation type="submission" date="2020-10" db="EMBL/GenBank/DDBJ databases">
        <authorList>
            <person name="Gilroy R."/>
        </authorList>
    </citation>
    <scope>NUCLEOTIDE SEQUENCE</scope>
    <source>
        <strain evidence="3">ChiGjej3B3-5194</strain>
    </source>
</reference>
<name>A0A9D1FG27_9PROT</name>
<evidence type="ECO:0000313" key="3">
    <source>
        <dbReference type="EMBL" id="HIS70468.1"/>
    </source>
</evidence>
<sequence length="385" mass="43052">MKNIFRLFILFFCFDTAAYAANNNIFSGMPGYLVDTAHAWAGIYSEFGPGAQIATYINESRTNDIARYLDTISILGFNNTAMALFEVSSHIDRAFDVIDAPLVARRGLCTANLATCEYGRRTLVVDGHVSGTFSEYRAGQNGDFKTKNTGFAINAKSYFADGWLFGVEYTRTMTDTHDTRIYSDATGNSVTMFTQYLARSGLFWNVGINAGHTSWNIDKSIASISDDGTYDTNFYAGQTNFGIRMQRNRISVTPSVAVRYLRVSADEYIDAVAQQFDQWWYNSLTASVGLDLGFDFVGSDFVVRPSLHLGGRYDVISNGTDEMRVQLIDNQFYYVPIDTPHRAALDAGIGLDFFNQYFTAGLTYGFDMRSDYMSHTIMAKLKIAF</sequence>
<dbReference type="Proteomes" id="UP000886742">
    <property type="component" value="Unassembled WGS sequence"/>
</dbReference>
<reference evidence="3" key="2">
    <citation type="journal article" date="2021" name="PeerJ">
        <title>Extensive microbial diversity within the chicken gut microbiome revealed by metagenomics and culture.</title>
        <authorList>
            <person name="Gilroy R."/>
            <person name="Ravi A."/>
            <person name="Getino M."/>
            <person name="Pursley I."/>
            <person name="Horton D.L."/>
            <person name="Alikhan N.F."/>
            <person name="Baker D."/>
            <person name="Gharbi K."/>
            <person name="Hall N."/>
            <person name="Watson M."/>
            <person name="Adriaenssens E.M."/>
            <person name="Foster-Nyarko E."/>
            <person name="Jarju S."/>
            <person name="Secka A."/>
            <person name="Antonio M."/>
            <person name="Oren A."/>
            <person name="Chaudhuri R.R."/>
            <person name="La Ragione R."/>
            <person name="Hildebrand F."/>
            <person name="Pallen M.J."/>
        </authorList>
    </citation>
    <scope>NUCLEOTIDE SEQUENCE</scope>
    <source>
        <strain evidence="3">ChiGjej3B3-5194</strain>
    </source>
</reference>
<dbReference type="GO" id="GO:0019867">
    <property type="term" value="C:outer membrane"/>
    <property type="evidence" value="ECO:0007669"/>
    <property type="project" value="InterPro"/>
</dbReference>
<protein>
    <submittedName>
        <fullName evidence="3">Autotransporter outer membrane beta-barrel domain-containing protein</fullName>
    </submittedName>
</protein>
<dbReference type="SUPFAM" id="SSF103515">
    <property type="entry name" value="Autotransporter"/>
    <property type="match status" value="1"/>
</dbReference>
<feature type="chain" id="PRO_5039490637" evidence="1">
    <location>
        <begin position="21"/>
        <end position="385"/>
    </location>
</feature>
<dbReference type="InterPro" id="IPR005546">
    <property type="entry name" value="Autotransporte_beta"/>
</dbReference>
<feature type="signal peptide" evidence="1">
    <location>
        <begin position="1"/>
        <end position="20"/>
    </location>
</feature>
<gene>
    <name evidence="3" type="ORF">IAD02_00560</name>
</gene>
<organism evidence="3 4">
    <name type="scientific">Candidatus Enterousia intestinigallinarum</name>
    <dbReference type="NCBI Taxonomy" id="2840790"/>
    <lineage>
        <taxon>Bacteria</taxon>
        <taxon>Pseudomonadati</taxon>
        <taxon>Pseudomonadota</taxon>
        <taxon>Alphaproteobacteria</taxon>
        <taxon>Candidatus Enterousia</taxon>
    </lineage>
</organism>
<evidence type="ECO:0000259" key="2">
    <source>
        <dbReference type="PROSITE" id="PS51208"/>
    </source>
</evidence>
<comment type="caution">
    <text evidence="3">The sequence shown here is derived from an EMBL/GenBank/DDBJ whole genome shotgun (WGS) entry which is preliminary data.</text>
</comment>
<feature type="domain" description="Autotransporter" evidence="2">
    <location>
        <begin position="118"/>
        <end position="385"/>
    </location>
</feature>
<accession>A0A9D1FG27</accession>
<evidence type="ECO:0000256" key="1">
    <source>
        <dbReference type="SAM" id="SignalP"/>
    </source>
</evidence>
<dbReference type="SMART" id="SM00869">
    <property type="entry name" value="Autotransporter"/>
    <property type="match status" value="1"/>
</dbReference>
<evidence type="ECO:0000313" key="4">
    <source>
        <dbReference type="Proteomes" id="UP000886742"/>
    </source>
</evidence>
<dbReference type="AlphaFoldDB" id="A0A9D1FG27"/>
<dbReference type="InterPro" id="IPR006315">
    <property type="entry name" value="OM_autotransptr_brl_dom"/>
</dbReference>
<dbReference type="PROSITE" id="PS51208">
    <property type="entry name" value="AUTOTRANSPORTER"/>
    <property type="match status" value="1"/>
</dbReference>
<proteinExistence type="predicted"/>
<keyword evidence="1" id="KW-0732">Signal</keyword>
<dbReference type="NCBIfam" id="TIGR01414">
    <property type="entry name" value="autotrans_barl"/>
    <property type="match status" value="1"/>
</dbReference>
<dbReference type="Pfam" id="PF03797">
    <property type="entry name" value="Autotransporter"/>
    <property type="match status" value="1"/>
</dbReference>
<dbReference type="EMBL" id="DVJI01000003">
    <property type="protein sequence ID" value="HIS70468.1"/>
    <property type="molecule type" value="Genomic_DNA"/>
</dbReference>
<dbReference type="Gene3D" id="2.40.128.130">
    <property type="entry name" value="Autotransporter beta-domain"/>
    <property type="match status" value="1"/>
</dbReference>
<dbReference type="InterPro" id="IPR036709">
    <property type="entry name" value="Autotransporte_beta_dom_sf"/>
</dbReference>